<evidence type="ECO:0000313" key="3">
    <source>
        <dbReference type="Proteomes" id="UP000067711"/>
    </source>
</evidence>
<proteinExistence type="predicted"/>
<evidence type="ECO:0000256" key="1">
    <source>
        <dbReference type="SAM" id="MobiDB-lite"/>
    </source>
</evidence>
<accession>A0A1B4FTB8</accession>
<sequence>MVPARTASGARRSKPTNPPRARLRVGALGAAWAHERRRRIDVGIRVRICIRIRIRIRIASHHVAIERSSGKFSSNECAGN</sequence>
<gene>
    <name evidence="2" type="ORF">WS71_05820</name>
</gene>
<protein>
    <submittedName>
        <fullName evidence="2">Uncharacterized protein</fullName>
    </submittedName>
</protein>
<dbReference type="Proteomes" id="UP000067711">
    <property type="component" value="Chromosome 2"/>
</dbReference>
<organism evidence="2 3">
    <name type="scientific">Burkholderia mayonis</name>
    <dbReference type="NCBI Taxonomy" id="1385591"/>
    <lineage>
        <taxon>Bacteria</taxon>
        <taxon>Pseudomonadati</taxon>
        <taxon>Pseudomonadota</taxon>
        <taxon>Betaproteobacteria</taxon>
        <taxon>Burkholderiales</taxon>
        <taxon>Burkholderiaceae</taxon>
        <taxon>Burkholderia</taxon>
        <taxon>pseudomallei group</taxon>
    </lineage>
</organism>
<evidence type="ECO:0000313" key="2">
    <source>
        <dbReference type="EMBL" id="AOJ06887.1"/>
    </source>
</evidence>
<reference evidence="2 3" key="1">
    <citation type="submission" date="2015-12" db="EMBL/GenBank/DDBJ databases">
        <title>Diversity of Burkholderia near neighbor genomes.</title>
        <authorList>
            <person name="Sahl J."/>
            <person name="Wagner D."/>
            <person name="Keim P."/>
        </authorList>
    </citation>
    <scope>NUCLEOTIDE SEQUENCE [LARGE SCALE GENOMIC DNA]</scope>
    <source>
        <strain evidence="2 3">BDU8</strain>
    </source>
</reference>
<dbReference type="EMBL" id="CP013388">
    <property type="protein sequence ID" value="AOJ06887.1"/>
    <property type="molecule type" value="Genomic_DNA"/>
</dbReference>
<name>A0A1B4FTB8_9BURK</name>
<dbReference type="AlphaFoldDB" id="A0A1B4FTB8"/>
<feature type="region of interest" description="Disordered" evidence="1">
    <location>
        <begin position="1"/>
        <end position="21"/>
    </location>
</feature>